<accession>A0A9D4L1Y9</accession>
<protein>
    <submittedName>
        <fullName evidence="1">Uncharacterized protein</fullName>
    </submittedName>
</protein>
<evidence type="ECO:0000313" key="2">
    <source>
        <dbReference type="Proteomes" id="UP000828390"/>
    </source>
</evidence>
<gene>
    <name evidence="1" type="ORF">DPMN_092420</name>
</gene>
<organism evidence="1 2">
    <name type="scientific">Dreissena polymorpha</name>
    <name type="common">Zebra mussel</name>
    <name type="synonym">Mytilus polymorpha</name>
    <dbReference type="NCBI Taxonomy" id="45954"/>
    <lineage>
        <taxon>Eukaryota</taxon>
        <taxon>Metazoa</taxon>
        <taxon>Spiralia</taxon>
        <taxon>Lophotrochozoa</taxon>
        <taxon>Mollusca</taxon>
        <taxon>Bivalvia</taxon>
        <taxon>Autobranchia</taxon>
        <taxon>Heteroconchia</taxon>
        <taxon>Euheterodonta</taxon>
        <taxon>Imparidentia</taxon>
        <taxon>Neoheterodontei</taxon>
        <taxon>Myida</taxon>
        <taxon>Dreissenoidea</taxon>
        <taxon>Dreissenidae</taxon>
        <taxon>Dreissena</taxon>
    </lineage>
</organism>
<reference evidence="1" key="2">
    <citation type="submission" date="2020-11" db="EMBL/GenBank/DDBJ databases">
        <authorList>
            <person name="McCartney M.A."/>
            <person name="Auch B."/>
            <person name="Kono T."/>
            <person name="Mallez S."/>
            <person name="Becker A."/>
            <person name="Gohl D.M."/>
            <person name="Silverstein K.A.T."/>
            <person name="Koren S."/>
            <person name="Bechman K.B."/>
            <person name="Herman A."/>
            <person name="Abrahante J.E."/>
            <person name="Garbe J."/>
        </authorList>
    </citation>
    <scope>NUCLEOTIDE SEQUENCE</scope>
    <source>
        <strain evidence="1">Duluth1</strain>
        <tissue evidence="1">Whole animal</tissue>
    </source>
</reference>
<proteinExistence type="predicted"/>
<comment type="caution">
    <text evidence="1">The sequence shown here is derived from an EMBL/GenBank/DDBJ whole genome shotgun (WGS) entry which is preliminary data.</text>
</comment>
<dbReference type="AlphaFoldDB" id="A0A9D4L1Y9"/>
<keyword evidence="2" id="KW-1185">Reference proteome</keyword>
<dbReference type="Proteomes" id="UP000828390">
    <property type="component" value="Unassembled WGS sequence"/>
</dbReference>
<sequence>MSSLPYTVNCPASLWPCFSTDRNNFRIKPIINVTSRVKYAPLAAIFFNEPEPFSKKADISLRLTFFEHDKDITGTTFLTKFHDNQAINSTYRVLPRKNVDDA</sequence>
<dbReference type="EMBL" id="JAIWYP010000003">
    <property type="protein sequence ID" value="KAH3850015.1"/>
    <property type="molecule type" value="Genomic_DNA"/>
</dbReference>
<evidence type="ECO:0000313" key="1">
    <source>
        <dbReference type="EMBL" id="KAH3850015.1"/>
    </source>
</evidence>
<reference evidence="1" key="1">
    <citation type="journal article" date="2019" name="bioRxiv">
        <title>The Genome of the Zebra Mussel, Dreissena polymorpha: A Resource for Invasive Species Research.</title>
        <authorList>
            <person name="McCartney M.A."/>
            <person name="Auch B."/>
            <person name="Kono T."/>
            <person name="Mallez S."/>
            <person name="Zhang Y."/>
            <person name="Obille A."/>
            <person name="Becker A."/>
            <person name="Abrahante J.E."/>
            <person name="Garbe J."/>
            <person name="Badalamenti J.P."/>
            <person name="Herman A."/>
            <person name="Mangelson H."/>
            <person name="Liachko I."/>
            <person name="Sullivan S."/>
            <person name="Sone E.D."/>
            <person name="Koren S."/>
            <person name="Silverstein K.A.T."/>
            <person name="Beckman K.B."/>
            <person name="Gohl D.M."/>
        </authorList>
    </citation>
    <scope>NUCLEOTIDE SEQUENCE</scope>
    <source>
        <strain evidence="1">Duluth1</strain>
        <tissue evidence="1">Whole animal</tissue>
    </source>
</reference>
<name>A0A9D4L1Y9_DREPO</name>